<dbReference type="GO" id="GO:0020037">
    <property type="term" value="F:heme binding"/>
    <property type="evidence" value="ECO:0007669"/>
    <property type="project" value="InterPro"/>
</dbReference>
<dbReference type="PRINTS" id="PR00385">
    <property type="entry name" value="P450"/>
</dbReference>
<feature type="binding site" description="axial binding residue" evidence="2">
    <location>
        <position position="492"/>
    </location>
    <ligand>
        <name>heme</name>
        <dbReference type="ChEBI" id="CHEBI:30413"/>
    </ligand>
    <ligandPart>
        <name>Fe</name>
        <dbReference type="ChEBI" id="CHEBI:18248"/>
    </ligandPart>
</feature>
<feature type="signal peptide" evidence="3">
    <location>
        <begin position="1"/>
        <end position="17"/>
    </location>
</feature>
<keyword evidence="5" id="KW-1185">Reference proteome</keyword>
<dbReference type="GO" id="GO:0016705">
    <property type="term" value="F:oxidoreductase activity, acting on paired donors, with incorporation or reduction of molecular oxygen"/>
    <property type="evidence" value="ECO:0007669"/>
    <property type="project" value="InterPro"/>
</dbReference>
<keyword evidence="3" id="KW-0732">Signal</keyword>
<dbReference type="EMBL" id="MU002095">
    <property type="protein sequence ID" value="KAF2790090.1"/>
    <property type="molecule type" value="Genomic_DNA"/>
</dbReference>
<gene>
    <name evidence="4" type="ORF">K505DRAFT_251968</name>
</gene>
<evidence type="ECO:0000256" key="3">
    <source>
        <dbReference type="SAM" id="SignalP"/>
    </source>
</evidence>
<evidence type="ECO:0000256" key="1">
    <source>
        <dbReference type="ARBA" id="ARBA00010617"/>
    </source>
</evidence>
<keyword evidence="2" id="KW-0479">Metal-binding</keyword>
<accession>A0A6A6X0S7</accession>
<dbReference type="InterPro" id="IPR036396">
    <property type="entry name" value="Cyt_P450_sf"/>
</dbReference>
<proteinExistence type="inferred from homology"/>
<protein>
    <submittedName>
        <fullName evidence="4">Cytochrome P450</fullName>
    </submittedName>
</protein>
<comment type="cofactor">
    <cofactor evidence="2">
        <name>heme</name>
        <dbReference type="ChEBI" id="CHEBI:30413"/>
    </cofactor>
</comment>
<dbReference type="SUPFAM" id="SSF48264">
    <property type="entry name" value="Cytochrome P450"/>
    <property type="match status" value="1"/>
</dbReference>
<dbReference type="OrthoDB" id="1470350at2759"/>
<dbReference type="CDD" id="cd11070">
    <property type="entry name" value="CYP56-like"/>
    <property type="match status" value="1"/>
</dbReference>
<keyword evidence="2" id="KW-0349">Heme</keyword>
<dbReference type="PANTHER" id="PTHR24305">
    <property type="entry name" value="CYTOCHROME P450"/>
    <property type="match status" value="1"/>
</dbReference>
<evidence type="ECO:0000313" key="4">
    <source>
        <dbReference type="EMBL" id="KAF2790090.1"/>
    </source>
</evidence>
<dbReference type="AlphaFoldDB" id="A0A6A6X0S7"/>
<dbReference type="Gene3D" id="1.10.630.10">
    <property type="entry name" value="Cytochrome P450"/>
    <property type="match status" value="1"/>
</dbReference>
<organism evidence="4 5">
    <name type="scientific">Melanomma pulvis-pyrius CBS 109.77</name>
    <dbReference type="NCBI Taxonomy" id="1314802"/>
    <lineage>
        <taxon>Eukaryota</taxon>
        <taxon>Fungi</taxon>
        <taxon>Dikarya</taxon>
        <taxon>Ascomycota</taxon>
        <taxon>Pezizomycotina</taxon>
        <taxon>Dothideomycetes</taxon>
        <taxon>Pleosporomycetidae</taxon>
        <taxon>Pleosporales</taxon>
        <taxon>Melanommataceae</taxon>
        <taxon>Melanomma</taxon>
    </lineage>
</organism>
<dbReference type="GO" id="GO:0005506">
    <property type="term" value="F:iron ion binding"/>
    <property type="evidence" value="ECO:0007669"/>
    <property type="project" value="InterPro"/>
</dbReference>
<dbReference type="PRINTS" id="PR00463">
    <property type="entry name" value="EP450I"/>
</dbReference>
<evidence type="ECO:0000256" key="2">
    <source>
        <dbReference type="PIRSR" id="PIRSR602401-1"/>
    </source>
</evidence>
<dbReference type="Proteomes" id="UP000799757">
    <property type="component" value="Unassembled WGS sequence"/>
</dbReference>
<name>A0A6A6X0S7_9PLEO</name>
<comment type="similarity">
    <text evidence="1">Belongs to the cytochrome P450 family.</text>
</comment>
<reference evidence="4" key="1">
    <citation type="journal article" date="2020" name="Stud. Mycol.">
        <title>101 Dothideomycetes genomes: a test case for predicting lifestyles and emergence of pathogens.</title>
        <authorList>
            <person name="Haridas S."/>
            <person name="Albert R."/>
            <person name="Binder M."/>
            <person name="Bloem J."/>
            <person name="Labutti K."/>
            <person name="Salamov A."/>
            <person name="Andreopoulos B."/>
            <person name="Baker S."/>
            <person name="Barry K."/>
            <person name="Bills G."/>
            <person name="Bluhm B."/>
            <person name="Cannon C."/>
            <person name="Castanera R."/>
            <person name="Culley D."/>
            <person name="Daum C."/>
            <person name="Ezra D."/>
            <person name="Gonzalez J."/>
            <person name="Henrissat B."/>
            <person name="Kuo A."/>
            <person name="Liang C."/>
            <person name="Lipzen A."/>
            <person name="Lutzoni F."/>
            <person name="Magnuson J."/>
            <person name="Mondo S."/>
            <person name="Nolan M."/>
            <person name="Ohm R."/>
            <person name="Pangilinan J."/>
            <person name="Park H.-J."/>
            <person name="Ramirez L."/>
            <person name="Alfaro M."/>
            <person name="Sun H."/>
            <person name="Tritt A."/>
            <person name="Yoshinaga Y."/>
            <person name="Zwiers L.-H."/>
            <person name="Turgeon B."/>
            <person name="Goodwin S."/>
            <person name="Spatafora J."/>
            <person name="Crous P."/>
            <person name="Grigoriev I."/>
        </authorList>
    </citation>
    <scope>NUCLEOTIDE SEQUENCE</scope>
    <source>
        <strain evidence="4">CBS 109.77</strain>
    </source>
</reference>
<dbReference type="PANTHER" id="PTHR24305:SF166">
    <property type="entry name" value="CYTOCHROME P450 12A4, MITOCHONDRIAL-RELATED"/>
    <property type="match status" value="1"/>
</dbReference>
<sequence length="560" mass="63326">MFLVLVCSALTAYATWSLVCLEVNYRRASKMGIPLVRLPIDPLNILFQVLEPHIWRVLDALPLKLPLPTSSRYGRRGWFFGDKAQSHLRYGPIWALVTPRDIHVQVCDSEANHEIFARRHDFVRPSKMYTLLEVYGPCISTADSANWPRHRKILAAPFNESVMSFVWTESLQKTHQMIEYWTTSSHDSIPSVAKDARSLSLNVLAATGFRRSLPFRGSSVAALDTEGGLLSYRDALQIVLDNAILLMLFPYWLLEKSWMPKAMRRIGKAAEDFKAHMVRMFEEEVTAKVRGEKGTGSLMTSFVRALDVHAKDDTTATKGPRGLSVDEIYGNIFVINFAGHDTTANTLAFSFLLLAAYPEVQQWIAEEVSTVTKDLQDIDWAYNELFPKLKRCEAILLETLRLFPPIMSLPKWTNAQPQELVLGDRTIVIPPLTGISLSILATHTHPHYWPDPLAWKPSRWITVDNTSGSPQETLVTPARNTFMPWSDGPQNCLGAKFSQVEFVAVIACLFRAHRLSVQQLPEEDAAQATARVLRVVEDCDAQLLLRMKNPDRIRLKCEKA</sequence>
<dbReference type="InterPro" id="IPR050121">
    <property type="entry name" value="Cytochrome_P450_monoxygenase"/>
</dbReference>
<dbReference type="GO" id="GO:0004497">
    <property type="term" value="F:monooxygenase activity"/>
    <property type="evidence" value="ECO:0007669"/>
    <property type="project" value="InterPro"/>
</dbReference>
<dbReference type="Pfam" id="PF00067">
    <property type="entry name" value="p450"/>
    <property type="match status" value="1"/>
</dbReference>
<feature type="chain" id="PRO_5025661111" evidence="3">
    <location>
        <begin position="18"/>
        <end position="560"/>
    </location>
</feature>
<evidence type="ECO:0000313" key="5">
    <source>
        <dbReference type="Proteomes" id="UP000799757"/>
    </source>
</evidence>
<keyword evidence="2" id="KW-0408">Iron</keyword>
<dbReference type="InterPro" id="IPR002401">
    <property type="entry name" value="Cyt_P450_E_grp-I"/>
</dbReference>
<dbReference type="InterPro" id="IPR001128">
    <property type="entry name" value="Cyt_P450"/>
</dbReference>